<proteinExistence type="predicted"/>
<feature type="region of interest" description="Disordered" evidence="2">
    <location>
        <begin position="1"/>
        <end position="79"/>
    </location>
</feature>
<feature type="coiled-coil region" evidence="1">
    <location>
        <begin position="399"/>
        <end position="426"/>
    </location>
</feature>
<feature type="coiled-coil region" evidence="1">
    <location>
        <begin position="643"/>
        <end position="677"/>
    </location>
</feature>
<evidence type="ECO:0000313" key="4">
    <source>
        <dbReference type="Proteomes" id="UP000249056"/>
    </source>
</evidence>
<organism evidence="3 4">
    <name type="scientific">Monilinia fructigena</name>
    <dbReference type="NCBI Taxonomy" id="38457"/>
    <lineage>
        <taxon>Eukaryota</taxon>
        <taxon>Fungi</taxon>
        <taxon>Dikarya</taxon>
        <taxon>Ascomycota</taxon>
        <taxon>Pezizomycotina</taxon>
        <taxon>Leotiomycetes</taxon>
        <taxon>Helotiales</taxon>
        <taxon>Sclerotiniaceae</taxon>
        <taxon>Monilinia</taxon>
    </lineage>
</organism>
<sequence>MSSGNYSGERAPPRGSAKDPRRDERYNGPERRRDTREMQVDDDDDDYDSVAQQTLEGRRIEKHSRSTSKTGSILKSPVGSSDQELIKTELISAFTNLADLISSRNVQARRKTEMEEDLKTTTEEINKVKSLERQAIEDITSRLIFKAPPPIDHSANILQERCLNLEEKIGELEKTIAGIDRTKDVFKINDRLEDFESKHRDIIGMIQTIETSVTGKVQTKCQSLSDKHTNLSEKYIKLEEQHRATQTDFGSTRSRVDSHEKSLQKHIAAIDNSKQEMATLQQRISKNYAIIKAKDNDIEQLTRKVMDLQKLLDTHQSSFNHFNSSNHLERLNRVENIKTIVAELQSQHKTTLINLENCQGEISALKDKVTHIEKAPQAPSTPAPQVMSTPSTGSNTTMIGVMQNNIRNLQRDMRNLQERFSQAPNRSRSQDAALISEQLNITRFESRLSEVEDSMKEVRSFSIDKPAMKESPFSTTNQTDLVTKQRVEELKADMKATRRDSMIMNEQINSIKEKLALIPNIQDGMKELLNRLTESSAQTETQLNNRLNGIINSQNGNTMAITQLNSRMANISTADLAKNMLGQLETFYPDIRKVGTTLSEHKKLLLEHTAQQSSPRLFTSRSDALSRDQIQLEADTKTNKTILAALEEASATIKTALDSLTKKVNEEKKRLTLMEEAFSDELAELSVKVDSLLPDNDNNTRGLADVTLTPALPTMPSAGQSSTQETAINDKKRKVATAAESAKASGSTNGYTPSPSRKRARRAEDDNEDL</sequence>
<protein>
    <submittedName>
        <fullName evidence="3">Uncharacterized protein</fullName>
    </submittedName>
</protein>
<reference evidence="3 4" key="1">
    <citation type="submission" date="2018-06" db="EMBL/GenBank/DDBJ databases">
        <title>Genome Sequence of the Brown Rot Fungal Pathogen Monilinia fructigena.</title>
        <authorList>
            <person name="Landi L."/>
            <person name="De Miccolis Angelini R.M."/>
            <person name="Pollastro S."/>
            <person name="Abate D."/>
            <person name="Faretra F."/>
            <person name="Romanazzi G."/>
        </authorList>
    </citation>
    <scope>NUCLEOTIDE SEQUENCE [LARGE SCALE GENOMIC DNA]</scope>
    <source>
        <strain evidence="3 4">Mfrg269</strain>
    </source>
</reference>
<name>A0A395J1I7_9HELO</name>
<feature type="region of interest" description="Disordered" evidence="2">
    <location>
        <begin position="710"/>
        <end position="770"/>
    </location>
</feature>
<comment type="caution">
    <text evidence="3">The sequence shown here is derived from an EMBL/GenBank/DDBJ whole genome shotgun (WGS) entry which is preliminary data.</text>
</comment>
<dbReference type="Gene3D" id="1.20.5.170">
    <property type="match status" value="1"/>
</dbReference>
<feature type="region of interest" description="Disordered" evidence="2">
    <location>
        <begin position="375"/>
        <end position="395"/>
    </location>
</feature>
<dbReference type="AlphaFoldDB" id="A0A395J1I7"/>
<feature type="coiled-coil region" evidence="1">
    <location>
        <begin position="221"/>
        <end position="318"/>
    </location>
</feature>
<dbReference type="Proteomes" id="UP000249056">
    <property type="component" value="Unassembled WGS sequence"/>
</dbReference>
<evidence type="ECO:0000256" key="1">
    <source>
        <dbReference type="SAM" id="Coils"/>
    </source>
</evidence>
<feature type="coiled-coil region" evidence="1">
    <location>
        <begin position="155"/>
        <end position="182"/>
    </location>
</feature>
<keyword evidence="1" id="KW-0175">Coiled coil</keyword>
<gene>
    <name evidence="3" type="ORF">DID88_006021</name>
</gene>
<evidence type="ECO:0000256" key="2">
    <source>
        <dbReference type="SAM" id="MobiDB-lite"/>
    </source>
</evidence>
<feature type="compositionally biased region" description="Basic and acidic residues" evidence="2">
    <location>
        <begin position="16"/>
        <end position="39"/>
    </location>
</feature>
<dbReference type="OrthoDB" id="3438382at2759"/>
<feature type="compositionally biased region" description="Polar residues" evidence="2">
    <location>
        <begin position="67"/>
        <end position="79"/>
    </location>
</feature>
<dbReference type="EMBL" id="QKRW01000007">
    <property type="protein sequence ID" value="RAL66352.1"/>
    <property type="molecule type" value="Genomic_DNA"/>
</dbReference>
<evidence type="ECO:0000313" key="3">
    <source>
        <dbReference type="EMBL" id="RAL66352.1"/>
    </source>
</evidence>
<accession>A0A395J1I7</accession>
<feature type="compositionally biased region" description="Polar residues" evidence="2">
    <location>
        <begin position="744"/>
        <end position="755"/>
    </location>
</feature>
<keyword evidence="4" id="KW-1185">Reference proteome</keyword>
<feature type="compositionally biased region" description="Polar residues" evidence="2">
    <location>
        <begin position="717"/>
        <end position="727"/>
    </location>
</feature>
<feature type="compositionally biased region" description="Polar residues" evidence="2">
    <location>
        <begin position="386"/>
        <end position="395"/>
    </location>
</feature>